<dbReference type="GO" id="GO:0005737">
    <property type="term" value="C:cytoplasm"/>
    <property type="evidence" value="ECO:0007669"/>
    <property type="project" value="InterPro"/>
</dbReference>
<dbReference type="InterPro" id="IPR016061">
    <property type="entry name" value="Pro-tRNA_ligase_II_C"/>
</dbReference>
<keyword evidence="3" id="KW-0547">Nucleotide-binding</keyword>
<keyword evidence="5" id="KW-0648">Protein biosynthesis</keyword>
<evidence type="ECO:0000259" key="8">
    <source>
        <dbReference type="Pfam" id="PF09180"/>
    </source>
</evidence>
<proteinExistence type="predicted"/>
<dbReference type="SUPFAM" id="SSF52954">
    <property type="entry name" value="Class II aaRS ABD-related"/>
    <property type="match status" value="1"/>
</dbReference>
<sequence>DGLAIQGPDFHYDGQKFSKAFDISFINKDGKKENAYQNTWAITTREIGVMIMMHGDNKGLVIPPKVARKQVVIVPIYNDSNKIDVIRYAEKVKEMLDGACRVYIDSRDEYSPGWKFNEWEMKGTPIRIEAGQREMDQSKIVAVMRHNGEKESIDIEKVKETIPIILERIHNDLYKKAVVVLQAYTHKAESYDELKGIIENGGFAQAPWCGSEECEANIKKETGAKATNMPD</sequence>
<organism evidence="9">
    <name type="scientific">mine drainage metagenome</name>
    <dbReference type="NCBI Taxonomy" id="410659"/>
    <lineage>
        <taxon>unclassified sequences</taxon>
        <taxon>metagenomes</taxon>
        <taxon>ecological metagenomes</taxon>
    </lineage>
</organism>
<evidence type="ECO:0000256" key="2">
    <source>
        <dbReference type="ARBA" id="ARBA00022598"/>
    </source>
</evidence>
<dbReference type="Gene3D" id="3.40.50.800">
    <property type="entry name" value="Anticodon-binding domain"/>
    <property type="match status" value="1"/>
</dbReference>
<dbReference type="Pfam" id="PF09180">
    <property type="entry name" value="ProRS-C_1"/>
    <property type="match status" value="1"/>
</dbReference>
<feature type="non-terminal residue" evidence="9">
    <location>
        <position position="231"/>
    </location>
</feature>
<dbReference type="InterPro" id="IPR036621">
    <property type="entry name" value="Anticodon-bd_dom_sf"/>
</dbReference>
<dbReference type="Pfam" id="PF03129">
    <property type="entry name" value="HGTP_anticodon"/>
    <property type="match status" value="1"/>
</dbReference>
<dbReference type="FunFam" id="3.40.50.800:FF:000005">
    <property type="entry name" value="bifunctional glutamate/proline--tRNA ligase"/>
    <property type="match status" value="1"/>
</dbReference>
<evidence type="ECO:0000256" key="4">
    <source>
        <dbReference type="ARBA" id="ARBA00022840"/>
    </source>
</evidence>
<keyword evidence="6 9" id="KW-0030">Aminoacyl-tRNA synthetase</keyword>
<evidence type="ECO:0000256" key="1">
    <source>
        <dbReference type="ARBA" id="ARBA00012831"/>
    </source>
</evidence>
<dbReference type="EMBL" id="AUZY01005699">
    <property type="protein sequence ID" value="EQD57630.1"/>
    <property type="molecule type" value="Genomic_DNA"/>
</dbReference>
<dbReference type="InterPro" id="IPR017449">
    <property type="entry name" value="Pro-tRNA_synth_II"/>
</dbReference>
<evidence type="ECO:0000313" key="9">
    <source>
        <dbReference type="EMBL" id="EQD57630.1"/>
    </source>
</evidence>
<feature type="domain" description="Proline-tRNA ligase class II C-terminal" evidence="8">
    <location>
        <begin position="191"/>
        <end position="230"/>
    </location>
</feature>
<evidence type="ECO:0000256" key="6">
    <source>
        <dbReference type="ARBA" id="ARBA00023146"/>
    </source>
</evidence>
<dbReference type="GO" id="GO:0017101">
    <property type="term" value="C:aminoacyl-tRNA synthetase multienzyme complex"/>
    <property type="evidence" value="ECO:0007669"/>
    <property type="project" value="TreeGrafter"/>
</dbReference>
<dbReference type="InterPro" id="IPR004499">
    <property type="entry name" value="Pro-tRNA-ligase_IIa_arc-type"/>
</dbReference>
<keyword evidence="2" id="KW-0436">Ligase</keyword>
<dbReference type="SUPFAM" id="SSF55681">
    <property type="entry name" value="Class II aaRS and biotin synthetases"/>
    <property type="match status" value="1"/>
</dbReference>
<dbReference type="Gene3D" id="3.30.930.10">
    <property type="entry name" value="Bira Bifunctional Protein, Domain 2"/>
    <property type="match status" value="1"/>
</dbReference>
<dbReference type="GO" id="GO:0005524">
    <property type="term" value="F:ATP binding"/>
    <property type="evidence" value="ECO:0007669"/>
    <property type="project" value="UniProtKB-KW"/>
</dbReference>
<dbReference type="SUPFAM" id="SSF64586">
    <property type="entry name" value="C-terminal domain of ProRS"/>
    <property type="match status" value="1"/>
</dbReference>
<feature type="non-terminal residue" evidence="9">
    <location>
        <position position="1"/>
    </location>
</feature>
<evidence type="ECO:0000256" key="3">
    <source>
        <dbReference type="ARBA" id="ARBA00022741"/>
    </source>
</evidence>
<dbReference type="InterPro" id="IPR004154">
    <property type="entry name" value="Anticodon-bd"/>
</dbReference>
<dbReference type="PANTHER" id="PTHR43382">
    <property type="entry name" value="PROLYL-TRNA SYNTHETASE"/>
    <property type="match status" value="1"/>
</dbReference>
<dbReference type="GO" id="GO:0004827">
    <property type="term" value="F:proline-tRNA ligase activity"/>
    <property type="evidence" value="ECO:0007669"/>
    <property type="project" value="UniProtKB-EC"/>
</dbReference>
<name>T1BUN5_9ZZZZ</name>
<dbReference type="CDD" id="cd00862">
    <property type="entry name" value="ProRS_anticodon_zinc"/>
    <property type="match status" value="1"/>
</dbReference>
<gene>
    <name evidence="9" type="ORF">B1B_08695</name>
</gene>
<reference evidence="9" key="1">
    <citation type="submission" date="2013-08" db="EMBL/GenBank/DDBJ databases">
        <authorList>
            <person name="Mendez C."/>
            <person name="Richter M."/>
            <person name="Ferrer M."/>
            <person name="Sanchez J."/>
        </authorList>
    </citation>
    <scope>NUCLEOTIDE SEQUENCE</scope>
</reference>
<comment type="caution">
    <text evidence="9">The sequence shown here is derived from an EMBL/GenBank/DDBJ whole genome shotgun (WGS) entry which is preliminary data.</text>
</comment>
<dbReference type="GO" id="GO:0006433">
    <property type="term" value="P:prolyl-tRNA aminoacylation"/>
    <property type="evidence" value="ECO:0007669"/>
    <property type="project" value="InterPro"/>
</dbReference>
<dbReference type="Gene3D" id="3.30.110.30">
    <property type="entry name" value="C-terminal domain of ProRS"/>
    <property type="match status" value="1"/>
</dbReference>
<evidence type="ECO:0000259" key="7">
    <source>
        <dbReference type="Pfam" id="PF03129"/>
    </source>
</evidence>
<protein>
    <recommendedName>
        <fullName evidence="1">proline--tRNA ligase</fullName>
        <ecNumber evidence="1">6.1.1.15</ecNumber>
    </recommendedName>
</protein>
<dbReference type="AlphaFoldDB" id="T1BUN5"/>
<reference evidence="9" key="2">
    <citation type="journal article" date="2014" name="ISME J.">
        <title>Microbial stratification in low pH oxic and suboxic macroscopic growths along an acid mine drainage.</title>
        <authorList>
            <person name="Mendez-Garcia C."/>
            <person name="Mesa V."/>
            <person name="Sprenger R.R."/>
            <person name="Richter M."/>
            <person name="Diez M.S."/>
            <person name="Solano J."/>
            <person name="Bargiela R."/>
            <person name="Golyshina O.V."/>
            <person name="Manteca A."/>
            <person name="Ramos J.L."/>
            <person name="Gallego J.R."/>
            <person name="Llorente I."/>
            <person name="Martins Dos Santos V.A."/>
            <person name="Jensen O.N."/>
            <person name="Pelaez A.I."/>
            <person name="Sanchez J."/>
            <person name="Ferrer M."/>
        </authorList>
    </citation>
    <scope>NUCLEOTIDE SEQUENCE</scope>
</reference>
<dbReference type="EC" id="6.1.1.15" evidence="1"/>
<evidence type="ECO:0000256" key="5">
    <source>
        <dbReference type="ARBA" id="ARBA00022917"/>
    </source>
</evidence>
<feature type="domain" description="Anticodon-binding" evidence="7">
    <location>
        <begin position="70"/>
        <end position="162"/>
    </location>
</feature>
<keyword evidence="4" id="KW-0067">ATP-binding</keyword>
<dbReference type="PANTHER" id="PTHR43382:SF2">
    <property type="entry name" value="BIFUNCTIONAL GLUTAMATE_PROLINE--TRNA LIGASE"/>
    <property type="match status" value="1"/>
</dbReference>
<accession>T1BUN5</accession>
<dbReference type="InterPro" id="IPR045864">
    <property type="entry name" value="aa-tRNA-synth_II/BPL/LPL"/>
</dbReference>